<dbReference type="NCBIfam" id="NF040815">
    <property type="entry name" value="recomb_XerA_Arch"/>
    <property type="match status" value="1"/>
</dbReference>
<dbReference type="Gene3D" id="1.10.443.10">
    <property type="entry name" value="Intergrase catalytic core"/>
    <property type="match status" value="1"/>
</dbReference>
<evidence type="ECO:0000256" key="4">
    <source>
        <dbReference type="ARBA" id="ARBA00023172"/>
    </source>
</evidence>
<evidence type="ECO:0000313" key="9">
    <source>
        <dbReference type="Proteomes" id="UP000323844"/>
    </source>
</evidence>
<dbReference type="SUPFAM" id="SSF47823">
    <property type="entry name" value="lambda integrase-like, N-terminal domain"/>
    <property type="match status" value="1"/>
</dbReference>
<keyword evidence="4" id="KW-0233">DNA recombination</keyword>
<evidence type="ECO:0000256" key="5">
    <source>
        <dbReference type="PROSITE-ProRule" id="PRU01248"/>
    </source>
</evidence>
<protein>
    <submittedName>
        <fullName evidence="8">Tyrosine recombinase</fullName>
    </submittedName>
</protein>
<dbReference type="GO" id="GO:0003677">
    <property type="term" value="F:DNA binding"/>
    <property type="evidence" value="ECO:0007669"/>
    <property type="project" value="UniProtKB-UniRule"/>
</dbReference>
<keyword evidence="2" id="KW-0229">DNA integration</keyword>
<gene>
    <name evidence="8" type="ORF">FZC37_00440</name>
</gene>
<dbReference type="InterPro" id="IPR004107">
    <property type="entry name" value="Integrase_SAM-like_N"/>
</dbReference>
<dbReference type="GO" id="GO:0015074">
    <property type="term" value="P:DNA integration"/>
    <property type="evidence" value="ECO:0007669"/>
    <property type="project" value="UniProtKB-KW"/>
</dbReference>
<dbReference type="InterPro" id="IPR002104">
    <property type="entry name" value="Integrase_catalytic"/>
</dbReference>
<dbReference type="InterPro" id="IPR010998">
    <property type="entry name" value="Integrase_recombinase_N"/>
</dbReference>
<name>A0A5C0UIY5_9RICK</name>
<dbReference type="GO" id="GO:0006310">
    <property type="term" value="P:DNA recombination"/>
    <property type="evidence" value="ECO:0007669"/>
    <property type="project" value="UniProtKB-KW"/>
</dbReference>
<dbReference type="InterPro" id="IPR050090">
    <property type="entry name" value="Tyrosine_recombinase_XerCD"/>
</dbReference>
<organism evidence="8 9">
    <name type="scientific">Candidatus Sneabacter namystus</name>
    <dbReference type="NCBI Taxonomy" id="2601646"/>
    <lineage>
        <taxon>Bacteria</taxon>
        <taxon>Pseudomonadati</taxon>
        <taxon>Pseudomonadota</taxon>
        <taxon>Alphaproteobacteria</taxon>
        <taxon>Rickettsiales</taxon>
        <taxon>Rickettsiaceae</taxon>
        <taxon>Rickettsieae</taxon>
        <taxon>Candidatus Sneabacter</taxon>
    </lineage>
</organism>
<dbReference type="AlphaFoldDB" id="A0A5C0UIY5"/>
<dbReference type="PANTHER" id="PTHR30349">
    <property type="entry name" value="PHAGE INTEGRASE-RELATED"/>
    <property type="match status" value="1"/>
</dbReference>
<dbReference type="PANTHER" id="PTHR30349:SF81">
    <property type="entry name" value="TYROSINE RECOMBINASE XERC"/>
    <property type="match status" value="1"/>
</dbReference>
<keyword evidence="3 5" id="KW-0238">DNA-binding</keyword>
<dbReference type="RefSeq" id="WP_148951773.1">
    <property type="nucleotide sequence ID" value="NZ_CP043312.1"/>
</dbReference>
<evidence type="ECO:0000259" key="7">
    <source>
        <dbReference type="PROSITE" id="PS51900"/>
    </source>
</evidence>
<evidence type="ECO:0000256" key="1">
    <source>
        <dbReference type="ARBA" id="ARBA00022829"/>
    </source>
</evidence>
<evidence type="ECO:0000313" key="8">
    <source>
        <dbReference type="EMBL" id="QEK39412.1"/>
    </source>
</evidence>
<proteinExistence type="predicted"/>
<feature type="domain" description="Tyr recombinase" evidence="6">
    <location>
        <begin position="106"/>
        <end position="297"/>
    </location>
</feature>
<keyword evidence="9" id="KW-1185">Reference proteome</keyword>
<dbReference type="EMBL" id="CP043312">
    <property type="protein sequence ID" value="QEK39412.1"/>
    <property type="molecule type" value="Genomic_DNA"/>
</dbReference>
<dbReference type="InterPro" id="IPR013762">
    <property type="entry name" value="Integrase-like_cat_sf"/>
</dbReference>
<dbReference type="Gene3D" id="1.10.150.130">
    <property type="match status" value="1"/>
</dbReference>
<dbReference type="PROSITE" id="PS51898">
    <property type="entry name" value="TYR_RECOMBINASE"/>
    <property type="match status" value="1"/>
</dbReference>
<keyword evidence="1" id="KW-0159">Chromosome partition</keyword>
<evidence type="ECO:0000259" key="6">
    <source>
        <dbReference type="PROSITE" id="PS51898"/>
    </source>
</evidence>
<accession>A0A5C0UIY5</accession>
<dbReference type="Proteomes" id="UP000323844">
    <property type="component" value="Chromosome"/>
</dbReference>
<feature type="domain" description="Core-binding (CB)" evidence="7">
    <location>
        <begin position="1"/>
        <end position="85"/>
    </location>
</feature>
<evidence type="ECO:0000256" key="3">
    <source>
        <dbReference type="ARBA" id="ARBA00023125"/>
    </source>
</evidence>
<dbReference type="KEGG" id="snay:FZC37_00440"/>
<dbReference type="Pfam" id="PF02899">
    <property type="entry name" value="Phage_int_SAM_1"/>
    <property type="match status" value="1"/>
</dbReference>
<dbReference type="GO" id="GO:0007059">
    <property type="term" value="P:chromosome segregation"/>
    <property type="evidence" value="ECO:0007669"/>
    <property type="project" value="UniProtKB-KW"/>
</dbReference>
<dbReference type="PROSITE" id="PS51900">
    <property type="entry name" value="CB"/>
    <property type="match status" value="1"/>
</dbReference>
<dbReference type="Pfam" id="PF00589">
    <property type="entry name" value="Phage_integrase"/>
    <property type="match status" value="1"/>
</dbReference>
<dbReference type="InterPro" id="IPR011010">
    <property type="entry name" value="DNA_brk_join_enz"/>
</dbReference>
<sequence>MFSGYLEQFLESLYAEHGLSENSIIAYKKDIKDFLEYLQQGNIELQTSANTLHEYIVNLSTIRHLSNRSIARKVAAIKHFYRFLISENYCKGGLFEAFRPPKHRIDLPKTLTQSTVQKILATCDKNTSPKGIRTAAIIHLLYATGIRVSELISIKVDDIKNKNCKDELYNLTIIGKGQKERIVLFENRTKILLDKYLSVRQNFISDKNRNNQFLFCTNAKKGHITRQTIRILLKNVVTQANVTESISPHVLRHSFASHMLEQGVDLRSIQTLLGHSDISTTQIYTHIQKCKLKKILEKTHPLAKKHFQNKTT</sequence>
<dbReference type="NCBIfam" id="NF001399">
    <property type="entry name" value="PRK00283.1"/>
    <property type="match status" value="1"/>
</dbReference>
<dbReference type="InterPro" id="IPR044068">
    <property type="entry name" value="CB"/>
</dbReference>
<dbReference type="SUPFAM" id="SSF56349">
    <property type="entry name" value="DNA breaking-rejoining enzymes"/>
    <property type="match status" value="1"/>
</dbReference>
<reference evidence="8 9" key="1">
    <citation type="submission" date="2019-08" db="EMBL/GenBank/DDBJ databases">
        <title>Highly reduced genomes of protist endosymbionts show evolutionary convergence.</title>
        <authorList>
            <person name="George E."/>
            <person name="Husnik F."/>
            <person name="Tashyreva D."/>
            <person name="Prokopchuk G."/>
            <person name="Horak A."/>
            <person name="Kwong W.K."/>
            <person name="Lukes J."/>
            <person name="Keeling P.J."/>
        </authorList>
    </citation>
    <scope>NUCLEOTIDE SEQUENCE [LARGE SCALE GENOMIC DNA]</scope>
    <source>
        <strain evidence="8">1621</strain>
    </source>
</reference>
<dbReference type="OrthoDB" id="9801717at2"/>
<evidence type="ECO:0000256" key="2">
    <source>
        <dbReference type="ARBA" id="ARBA00022908"/>
    </source>
</evidence>